<evidence type="ECO:0000313" key="1">
    <source>
        <dbReference type="EMBL" id="KAH7847399.1"/>
    </source>
</evidence>
<gene>
    <name evidence="1" type="ORF">Vadar_025627</name>
</gene>
<proteinExistence type="predicted"/>
<organism evidence="1 2">
    <name type="scientific">Vaccinium darrowii</name>
    <dbReference type="NCBI Taxonomy" id="229202"/>
    <lineage>
        <taxon>Eukaryota</taxon>
        <taxon>Viridiplantae</taxon>
        <taxon>Streptophyta</taxon>
        <taxon>Embryophyta</taxon>
        <taxon>Tracheophyta</taxon>
        <taxon>Spermatophyta</taxon>
        <taxon>Magnoliopsida</taxon>
        <taxon>eudicotyledons</taxon>
        <taxon>Gunneridae</taxon>
        <taxon>Pentapetalae</taxon>
        <taxon>asterids</taxon>
        <taxon>Ericales</taxon>
        <taxon>Ericaceae</taxon>
        <taxon>Vaccinioideae</taxon>
        <taxon>Vaccinieae</taxon>
        <taxon>Vaccinium</taxon>
    </lineage>
</organism>
<comment type="caution">
    <text evidence="1">The sequence shown here is derived from an EMBL/GenBank/DDBJ whole genome shotgun (WGS) entry which is preliminary data.</text>
</comment>
<dbReference type="EMBL" id="CM037155">
    <property type="protein sequence ID" value="KAH7847399.1"/>
    <property type="molecule type" value="Genomic_DNA"/>
</dbReference>
<keyword evidence="2" id="KW-1185">Reference proteome</keyword>
<sequence length="128" mass="13985">MSLTRLFNETSAAMGGPSANPAKKQEIEDNSGKIGVVIAKLTSGDISRNATEKLVYLCPSFDNGDFGCLMDSQAGHTYSVDPSNLAHLKPLNIISRKLYHRSSSKAFQQIPMAKITNSHLAIFSWDRI</sequence>
<evidence type="ECO:0000313" key="2">
    <source>
        <dbReference type="Proteomes" id="UP000828048"/>
    </source>
</evidence>
<name>A0ACB7Y1S2_9ERIC</name>
<reference evidence="1 2" key="1">
    <citation type="journal article" date="2021" name="Hortic Res">
        <title>High-quality reference genome and annotation aids understanding of berry development for evergreen blueberry (Vaccinium darrowii).</title>
        <authorList>
            <person name="Yu J."/>
            <person name="Hulse-Kemp A.M."/>
            <person name="Babiker E."/>
            <person name="Staton M."/>
        </authorList>
    </citation>
    <scope>NUCLEOTIDE SEQUENCE [LARGE SCALE GENOMIC DNA]</scope>
    <source>
        <strain evidence="2">cv. NJ 8807/NJ 8810</strain>
        <tissue evidence="1">Young leaf</tissue>
    </source>
</reference>
<accession>A0ACB7Y1S2</accession>
<protein>
    <submittedName>
        <fullName evidence="1">Uncharacterized protein</fullName>
    </submittedName>
</protein>
<dbReference type="Proteomes" id="UP000828048">
    <property type="component" value="Chromosome 5"/>
</dbReference>